<reference evidence="1 2" key="1">
    <citation type="submission" date="2018-03" db="EMBL/GenBank/DDBJ databases">
        <title>Adhaeribacter sp. HMF7605 Genome sequencing and assembly.</title>
        <authorList>
            <person name="Kang H."/>
            <person name="Kang J."/>
            <person name="Cha I."/>
            <person name="Kim H."/>
            <person name="Joh K."/>
        </authorList>
    </citation>
    <scope>NUCLEOTIDE SEQUENCE [LARGE SCALE GENOMIC DNA]</scope>
    <source>
        <strain evidence="1 2">HMF7605</strain>
    </source>
</reference>
<accession>A0A2T2YNB3</accession>
<dbReference type="EMBL" id="PYFT01000001">
    <property type="protein sequence ID" value="PSR56991.1"/>
    <property type="molecule type" value="Genomic_DNA"/>
</dbReference>
<evidence type="ECO:0000313" key="1">
    <source>
        <dbReference type="EMBL" id="PSR56991.1"/>
    </source>
</evidence>
<dbReference type="AlphaFoldDB" id="A0A2T2YNB3"/>
<organism evidence="1 2">
    <name type="scientific">Adhaeribacter arboris</name>
    <dbReference type="NCBI Taxonomy" id="2072846"/>
    <lineage>
        <taxon>Bacteria</taxon>
        <taxon>Pseudomonadati</taxon>
        <taxon>Bacteroidota</taxon>
        <taxon>Cytophagia</taxon>
        <taxon>Cytophagales</taxon>
        <taxon>Hymenobacteraceae</taxon>
        <taxon>Adhaeribacter</taxon>
    </lineage>
</organism>
<comment type="caution">
    <text evidence="1">The sequence shown here is derived from an EMBL/GenBank/DDBJ whole genome shotgun (WGS) entry which is preliminary data.</text>
</comment>
<keyword evidence="2" id="KW-1185">Reference proteome</keyword>
<name>A0A2T2YNB3_9BACT</name>
<proteinExistence type="predicted"/>
<gene>
    <name evidence="1" type="ORF">AHMF7605_27645</name>
</gene>
<dbReference type="Proteomes" id="UP000240357">
    <property type="component" value="Unassembled WGS sequence"/>
</dbReference>
<protein>
    <submittedName>
        <fullName evidence="1">Uncharacterized protein</fullName>
    </submittedName>
</protein>
<evidence type="ECO:0000313" key="2">
    <source>
        <dbReference type="Proteomes" id="UP000240357"/>
    </source>
</evidence>
<sequence length="93" mass="11313">MFLLFTRFLANPTFGIIKVLQKMAGLLDSIFSTGRVNSLSKKELHRHLSYLHEIIPLERSKKRVLQYRHWQARLFWQLVKVNRKKRYEGLYYF</sequence>